<organism evidence="3 4">
    <name type="scientific">Tetrahymena thermophila (strain SB210)</name>
    <dbReference type="NCBI Taxonomy" id="312017"/>
    <lineage>
        <taxon>Eukaryota</taxon>
        <taxon>Sar</taxon>
        <taxon>Alveolata</taxon>
        <taxon>Ciliophora</taxon>
        <taxon>Intramacronucleata</taxon>
        <taxon>Oligohymenophorea</taxon>
        <taxon>Hymenostomatida</taxon>
        <taxon>Tetrahymenina</taxon>
        <taxon>Tetrahymenidae</taxon>
        <taxon>Tetrahymena</taxon>
    </lineage>
</organism>
<gene>
    <name evidence="3" type="ORF">TTHERM_01027550</name>
</gene>
<feature type="compositionally biased region" description="Low complexity" evidence="2">
    <location>
        <begin position="204"/>
        <end position="216"/>
    </location>
</feature>
<reference evidence="4" key="1">
    <citation type="journal article" date="2006" name="PLoS Biol.">
        <title>Macronuclear genome sequence of the ciliate Tetrahymena thermophila, a model eukaryote.</title>
        <authorList>
            <person name="Eisen J.A."/>
            <person name="Coyne R.S."/>
            <person name="Wu M."/>
            <person name="Wu D."/>
            <person name="Thiagarajan M."/>
            <person name="Wortman J.R."/>
            <person name="Badger J.H."/>
            <person name="Ren Q."/>
            <person name="Amedeo P."/>
            <person name="Jones K.M."/>
            <person name="Tallon L.J."/>
            <person name="Delcher A.L."/>
            <person name="Salzberg S.L."/>
            <person name="Silva J.C."/>
            <person name="Haas B.J."/>
            <person name="Majoros W.H."/>
            <person name="Farzad M."/>
            <person name="Carlton J.M."/>
            <person name="Smith R.K. Jr."/>
            <person name="Garg J."/>
            <person name="Pearlman R.E."/>
            <person name="Karrer K.M."/>
            <person name="Sun L."/>
            <person name="Manning G."/>
            <person name="Elde N.C."/>
            <person name="Turkewitz A.P."/>
            <person name="Asai D.J."/>
            <person name="Wilkes D.E."/>
            <person name="Wang Y."/>
            <person name="Cai H."/>
            <person name="Collins K."/>
            <person name="Stewart B.A."/>
            <person name="Lee S.R."/>
            <person name="Wilamowska K."/>
            <person name="Weinberg Z."/>
            <person name="Ruzzo W.L."/>
            <person name="Wloga D."/>
            <person name="Gaertig J."/>
            <person name="Frankel J."/>
            <person name="Tsao C.-C."/>
            <person name="Gorovsky M.A."/>
            <person name="Keeling P.J."/>
            <person name="Waller R.F."/>
            <person name="Patron N.J."/>
            <person name="Cherry J.M."/>
            <person name="Stover N.A."/>
            <person name="Krieger C.J."/>
            <person name="del Toro C."/>
            <person name="Ryder H.F."/>
            <person name="Williamson S.C."/>
            <person name="Barbeau R.A."/>
            <person name="Hamilton E.P."/>
            <person name="Orias E."/>
        </authorList>
    </citation>
    <scope>NUCLEOTIDE SEQUENCE [LARGE SCALE GENOMIC DNA]</scope>
    <source>
        <strain evidence="4">SB210</strain>
    </source>
</reference>
<dbReference type="HOGENOM" id="CLU_381084_0_0_1"/>
<evidence type="ECO:0000313" key="3">
    <source>
        <dbReference type="EMBL" id="EAR83029.1"/>
    </source>
</evidence>
<feature type="region of interest" description="Disordered" evidence="2">
    <location>
        <begin position="183"/>
        <end position="216"/>
    </location>
</feature>
<proteinExistence type="predicted"/>
<evidence type="ECO:0000256" key="1">
    <source>
        <dbReference type="SAM" id="Coils"/>
    </source>
</evidence>
<keyword evidence="4" id="KW-1185">Reference proteome</keyword>
<accession>Q22CM3</accession>
<evidence type="ECO:0000256" key="2">
    <source>
        <dbReference type="SAM" id="MobiDB-lite"/>
    </source>
</evidence>
<feature type="compositionally biased region" description="Polar residues" evidence="2">
    <location>
        <begin position="157"/>
        <end position="166"/>
    </location>
</feature>
<dbReference type="InParanoid" id="Q22CM3"/>
<keyword evidence="1" id="KW-0175">Coiled coil</keyword>
<dbReference type="AlphaFoldDB" id="Q22CM3"/>
<feature type="coiled-coil region" evidence="1">
    <location>
        <begin position="415"/>
        <end position="449"/>
    </location>
</feature>
<dbReference type="GeneID" id="7840260"/>
<dbReference type="RefSeq" id="XP_001030692.1">
    <property type="nucleotide sequence ID" value="XM_001030692.1"/>
</dbReference>
<dbReference type="Proteomes" id="UP000009168">
    <property type="component" value="Unassembled WGS sequence"/>
</dbReference>
<dbReference type="EMBL" id="GG662566">
    <property type="protein sequence ID" value="EAR83029.1"/>
    <property type="molecule type" value="Genomic_DNA"/>
</dbReference>
<name>Q22CM3_TETTS</name>
<dbReference type="eggNOG" id="ENOG502SZQH">
    <property type="taxonomic scope" value="Eukaryota"/>
</dbReference>
<sequence length="727" mass="82158">MSSQYNNNKILSQPLLSIISTLNEDDLLRVFNSFISYSEFSIEKNCKITSYKCYESVYVCNGKKATGFGRNEKEANVNCIRNLIQLLLSDDKVTKIFRDCLKKMNEDQQFEKISQHPAELGVQDQQKLLNIAQHSNQNQQQINLATQSSKGGSSSGTPYQNNPNSFQISQLDFRTSYENFYSDVKNNPQHQTSIGNNNSSATPSNQLNNQSMNNNQTSFQKYYNDSLVTNSLNQPPNQFVSITKSMSQPHPEDYSNQSQQQNLFTSQGDDYIHHLRTNTLSSTNSALNQNLAQQQLNTSINLQTTSQTNFYNNLQHSAPKEKPVIQPFSNVSTDGIPNNLISSISASSKNTVQNKQSYEDAQKIAPLPQHKHSRNKSMNISGNYQASSINLNNNPEFNALSSNFSTKSIDKDPKYVAMEEELKRSKNYIEHLERKIKLVVEENKILKSLLLENKKSSNSNNSKITNVNTNVMNTTNTSMSNLNNTYNQQSTVKQIAQTLPTNENIPPLSIQNQMQSTKQSYFLPQNMNISSATPQYQGQNNSLLNISTTNYYTQQHNISTSNKDQSLYLENSNKKNISTQIFEQPTNQNNVLKDFNNKANIIANVQTIPETQKIKPNPNFAPSMLADENVPKITNEKIRSLSVDINAKRSTLATDNSFNKLDTSLIESGSQANKMMGHKKYKSKIPKLNLEVLPNYHGLNNKSINQQLLQQYQASQQKAVQKTSEKK</sequence>
<dbReference type="KEGG" id="tet:TTHERM_01027550"/>
<feature type="region of interest" description="Disordered" evidence="2">
    <location>
        <begin position="228"/>
        <end position="256"/>
    </location>
</feature>
<protein>
    <submittedName>
        <fullName evidence="3">Uncharacterized protein</fullName>
    </submittedName>
</protein>
<evidence type="ECO:0000313" key="4">
    <source>
        <dbReference type="Proteomes" id="UP000009168"/>
    </source>
</evidence>
<feature type="region of interest" description="Disordered" evidence="2">
    <location>
        <begin position="146"/>
        <end position="166"/>
    </location>
</feature>
<feature type="compositionally biased region" description="Polar residues" evidence="2">
    <location>
        <begin position="183"/>
        <end position="203"/>
    </location>
</feature>